<dbReference type="SUPFAM" id="SSF47413">
    <property type="entry name" value="lambda repressor-like DNA-binding domains"/>
    <property type="match status" value="1"/>
</dbReference>
<dbReference type="EMBL" id="OCTY01000002">
    <property type="protein sequence ID" value="SOJ52962.1"/>
    <property type="molecule type" value="Genomic_DNA"/>
</dbReference>
<proteinExistence type="inferred from homology"/>
<dbReference type="Pfam" id="PF06114">
    <property type="entry name" value="Peptidase_M78"/>
    <property type="match status" value="1"/>
</dbReference>
<gene>
    <name evidence="3" type="ORF">MSIMFB_00467</name>
</gene>
<dbReference type="Gene3D" id="1.10.10.2910">
    <property type="match status" value="1"/>
</dbReference>
<reference evidence="3 4" key="1">
    <citation type="submission" date="2017-10" db="EMBL/GenBank/DDBJ databases">
        <authorList>
            <consortium name="Urmite Genomes"/>
        </authorList>
    </citation>
    <scope>NUCLEOTIDE SEQUENCE [LARGE SCALE GENOMIC DNA]</scope>
    <source>
        <strain evidence="3 4">FB-527</strain>
    </source>
</reference>
<dbReference type="RefSeq" id="WP_186241310.1">
    <property type="nucleotide sequence ID" value="NZ_OCTY01000002.1"/>
</dbReference>
<evidence type="ECO:0000313" key="4">
    <source>
        <dbReference type="Proteomes" id="UP000554965"/>
    </source>
</evidence>
<protein>
    <recommendedName>
        <fullName evidence="2">HTH cro/C1-type domain-containing protein</fullName>
    </recommendedName>
</protein>
<dbReference type="PANTHER" id="PTHR43236:SF1">
    <property type="entry name" value="BLL7220 PROTEIN"/>
    <property type="match status" value="1"/>
</dbReference>
<name>A0A7Z7II75_9MYCO</name>
<dbReference type="Gene3D" id="1.10.260.40">
    <property type="entry name" value="lambda repressor-like DNA-binding domains"/>
    <property type="match status" value="1"/>
</dbReference>
<dbReference type="InterPro" id="IPR010982">
    <property type="entry name" value="Lambda_DNA-bd_dom_sf"/>
</dbReference>
<dbReference type="PROSITE" id="PS50943">
    <property type="entry name" value="HTH_CROC1"/>
    <property type="match status" value="1"/>
</dbReference>
<keyword evidence="4" id="KW-1185">Reference proteome</keyword>
<dbReference type="SMART" id="SM00530">
    <property type="entry name" value="HTH_XRE"/>
    <property type="match status" value="1"/>
</dbReference>
<dbReference type="AlphaFoldDB" id="A0A7Z7II75"/>
<dbReference type="InterPro" id="IPR010359">
    <property type="entry name" value="IrrE_HExxH"/>
</dbReference>
<accession>A0A7Z7II75</accession>
<dbReference type="PANTHER" id="PTHR43236">
    <property type="entry name" value="ANTITOXIN HIGA1"/>
    <property type="match status" value="1"/>
</dbReference>
<organism evidence="3 4">
    <name type="scientific">Mycobacterium simulans</name>
    <dbReference type="NCBI Taxonomy" id="627089"/>
    <lineage>
        <taxon>Bacteria</taxon>
        <taxon>Bacillati</taxon>
        <taxon>Actinomycetota</taxon>
        <taxon>Actinomycetes</taxon>
        <taxon>Mycobacteriales</taxon>
        <taxon>Mycobacteriaceae</taxon>
        <taxon>Mycobacterium</taxon>
    </lineage>
</organism>
<sequence>MDHVTLGRRVAQAREEAGISQGKLGELVGLDRTAINRAEGGDRKLAMTEMVAIAEALGRPLGYFVNDPLPAVVNRRRDLANAGDDARHDTTQALDAEIELFAFDALMLLEMGLIAAVKRDQDARTPQNHDEAEHLAASIRTRLAAADQPIGNLGETCDQLGLYTYAAPLGANGPDGGCVEVTADEESVAVAVINGDVDSGRRRMTLAHELGHWLCGDAYDAIAAPDCEKMIFSFAIHFLAPRSGVVRVWNDHHEWSNRNRALAVSATYRLSWSAAVAQLRNLGLIDWREHDTLLDQEPRKGDYLHLKLTWDNEPKSPYVSPSFAAACIEGYTSGRLTAARTVELLRGTMTRDDLPERPTKTLNDLRRSFAGHGD</sequence>
<dbReference type="Pfam" id="PF01381">
    <property type="entry name" value="HTH_3"/>
    <property type="match status" value="1"/>
</dbReference>
<dbReference type="InterPro" id="IPR001387">
    <property type="entry name" value="Cro/C1-type_HTH"/>
</dbReference>
<evidence type="ECO:0000259" key="2">
    <source>
        <dbReference type="PROSITE" id="PS50943"/>
    </source>
</evidence>
<dbReference type="Proteomes" id="UP000554965">
    <property type="component" value="Unassembled WGS sequence"/>
</dbReference>
<comment type="similarity">
    <text evidence="1">Belongs to the short-chain fatty acyl-CoA assimilation regulator (ScfR) family.</text>
</comment>
<dbReference type="GO" id="GO:0003677">
    <property type="term" value="F:DNA binding"/>
    <property type="evidence" value="ECO:0007669"/>
    <property type="project" value="InterPro"/>
</dbReference>
<dbReference type="InterPro" id="IPR052345">
    <property type="entry name" value="Rad_response_metalloprotease"/>
</dbReference>
<evidence type="ECO:0000256" key="1">
    <source>
        <dbReference type="ARBA" id="ARBA00007227"/>
    </source>
</evidence>
<evidence type="ECO:0000313" key="3">
    <source>
        <dbReference type="EMBL" id="SOJ52962.1"/>
    </source>
</evidence>
<dbReference type="CDD" id="cd00093">
    <property type="entry name" value="HTH_XRE"/>
    <property type="match status" value="1"/>
</dbReference>
<comment type="caution">
    <text evidence="3">The sequence shown here is derived from an EMBL/GenBank/DDBJ whole genome shotgun (WGS) entry which is preliminary data.</text>
</comment>
<feature type="domain" description="HTH cro/C1-type" evidence="2">
    <location>
        <begin position="10"/>
        <end position="64"/>
    </location>
</feature>